<organism evidence="3 4">
    <name type="scientific">Mycolicibacter terrae</name>
    <dbReference type="NCBI Taxonomy" id="1788"/>
    <lineage>
        <taxon>Bacteria</taxon>
        <taxon>Bacillati</taxon>
        <taxon>Actinomycetota</taxon>
        <taxon>Actinomycetes</taxon>
        <taxon>Mycobacteriales</taxon>
        <taxon>Mycobacteriaceae</taxon>
        <taxon>Mycolicibacter</taxon>
    </lineage>
</organism>
<dbReference type="RefSeq" id="WP_085261081.1">
    <property type="nucleotide sequence ID" value="NZ_AP022564.1"/>
</dbReference>
<feature type="domain" description="CDGP" evidence="2">
    <location>
        <begin position="44"/>
        <end position="114"/>
    </location>
</feature>
<dbReference type="Proteomes" id="UP000467636">
    <property type="component" value="Chromosome"/>
</dbReference>
<dbReference type="AlphaFoldDB" id="A0AAD1MH13"/>
<dbReference type="InterPro" id="IPR056271">
    <property type="entry name" value="CDGP_dom"/>
</dbReference>
<evidence type="ECO:0000313" key="4">
    <source>
        <dbReference type="Proteomes" id="UP000467636"/>
    </source>
</evidence>
<evidence type="ECO:0000313" key="3">
    <source>
        <dbReference type="EMBL" id="BBX23068.1"/>
    </source>
</evidence>
<dbReference type="Pfam" id="PF24238">
    <property type="entry name" value="CDGP"/>
    <property type="match status" value="1"/>
</dbReference>
<accession>A0AAD1MH13</accession>
<proteinExistence type="predicted"/>
<keyword evidence="4" id="KW-1185">Reference proteome</keyword>
<evidence type="ECO:0000256" key="1">
    <source>
        <dbReference type="SAM" id="MobiDB-lite"/>
    </source>
</evidence>
<sequence>MIWGLLVRMLTGAVGTVLATVALWGAVGTASADPGMPGGPETHCQGYGLGNSAMACDDPVQPDGTWRRCVQWQPQPFFDGSGGIGGFLPGGSDCMTLGGANPPPNPFTPQQHIDG</sequence>
<evidence type="ECO:0000259" key="2">
    <source>
        <dbReference type="Pfam" id="PF24238"/>
    </source>
</evidence>
<protein>
    <recommendedName>
        <fullName evidence="2">CDGP domain-containing protein</fullName>
    </recommendedName>
</protein>
<feature type="region of interest" description="Disordered" evidence="1">
    <location>
        <begin position="94"/>
        <end position="115"/>
    </location>
</feature>
<gene>
    <name evidence="3" type="ORF">MTER_24790</name>
</gene>
<reference evidence="3 4" key="1">
    <citation type="journal article" date="2019" name="Emerg. Microbes Infect.">
        <title>Comprehensive subspecies identification of 175 nontuberculous mycobacteria species based on 7547 genomic profiles.</title>
        <authorList>
            <person name="Matsumoto Y."/>
            <person name="Kinjo T."/>
            <person name="Motooka D."/>
            <person name="Nabeya D."/>
            <person name="Jung N."/>
            <person name="Uechi K."/>
            <person name="Horii T."/>
            <person name="Iida T."/>
            <person name="Fujita J."/>
            <person name="Nakamura S."/>
        </authorList>
    </citation>
    <scope>NUCLEOTIDE SEQUENCE [LARGE SCALE GENOMIC DNA]</scope>
    <source>
        <strain evidence="3 4">JCM 12143</strain>
    </source>
</reference>
<name>A0AAD1MH13_9MYCO</name>
<dbReference type="EMBL" id="AP022564">
    <property type="protein sequence ID" value="BBX23068.1"/>
    <property type="molecule type" value="Genomic_DNA"/>
</dbReference>